<dbReference type="AlphaFoldDB" id="A0A6D2K9K5"/>
<evidence type="ECO:0000313" key="3">
    <source>
        <dbReference type="Proteomes" id="UP000467841"/>
    </source>
</evidence>
<protein>
    <submittedName>
        <fullName evidence="2">Uncharacterized protein</fullName>
    </submittedName>
</protein>
<dbReference type="Proteomes" id="UP000467841">
    <property type="component" value="Unassembled WGS sequence"/>
</dbReference>
<evidence type="ECO:0000313" key="2">
    <source>
        <dbReference type="EMBL" id="CAA7044459.1"/>
    </source>
</evidence>
<gene>
    <name evidence="1" type="ORF">MERR_LOCUS26061</name>
    <name evidence="2" type="ORF">MERR_LOCUS31694</name>
</gene>
<keyword evidence="3" id="KW-1185">Reference proteome</keyword>
<organism evidence="2 3">
    <name type="scientific">Microthlaspi erraticum</name>
    <dbReference type="NCBI Taxonomy" id="1685480"/>
    <lineage>
        <taxon>Eukaryota</taxon>
        <taxon>Viridiplantae</taxon>
        <taxon>Streptophyta</taxon>
        <taxon>Embryophyta</taxon>
        <taxon>Tracheophyta</taxon>
        <taxon>Spermatophyta</taxon>
        <taxon>Magnoliopsida</taxon>
        <taxon>eudicotyledons</taxon>
        <taxon>Gunneridae</taxon>
        <taxon>Pentapetalae</taxon>
        <taxon>rosids</taxon>
        <taxon>malvids</taxon>
        <taxon>Brassicales</taxon>
        <taxon>Brassicaceae</taxon>
        <taxon>Coluteocarpeae</taxon>
        <taxon>Microthlaspi</taxon>
    </lineage>
</organism>
<reference evidence="2 3" key="1">
    <citation type="submission" date="2020-01" db="EMBL/GenBank/DDBJ databases">
        <authorList>
            <person name="Mishra B."/>
        </authorList>
    </citation>
    <scope>NUCLEOTIDE SEQUENCE [LARGE SCALE GENOMIC DNA]</scope>
</reference>
<sequence>MNPYDSTPANFAQVAAKIIGSTRANIANGVPQLLSQEMLQTPPWESNMYNVEFSDDQREEYSEWLFIGLYPIPDSTSSSSGFKWEGGPVKTIGEVRHCLFKPSPGDGGKWELHQYSSPELMGKAVYLMHRNK</sequence>
<evidence type="ECO:0000313" key="1">
    <source>
        <dbReference type="EMBL" id="CAA7038826.1"/>
    </source>
</evidence>
<dbReference type="EMBL" id="CACVBM020001198">
    <property type="protein sequence ID" value="CAA7038826.1"/>
    <property type="molecule type" value="Genomic_DNA"/>
</dbReference>
<proteinExistence type="predicted"/>
<accession>A0A6D2K9K5</accession>
<dbReference type="EMBL" id="CACVBM020001300">
    <property type="protein sequence ID" value="CAA7044459.1"/>
    <property type="molecule type" value="Genomic_DNA"/>
</dbReference>
<name>A0A6D2K9K5_9BRAS</name>